<dbReference type="InterPro" id="IPR003591">
    <property type="entry name" value="Leu-rich_rpt_typical-subtyp"/>
</dbReference>
<dbReference type="Proteomes" id="UP000750711">
    <property type="component" value="Unassembled WGS sequence"/>
</dbReference>
<name>A0A9P8IJ89_9PEZI</name>
<evidence type="ECO:0000256" key="3">
    <source>
        <dbReference type="SAM" id="MobiDB-lite"/>
    </source>
</evidence>
<dbReference type="AlphaFoldDB" id="A0A9P8IJ89"/>
<feature type="compositionally biased region" description="Polar residues" evidence="3">
    <location>
        <begin position="288"/>
        <end position="305"/>
    </location>
</feature>
<feature type="compositionally biased region" description="Polar residues" evidence="3">
    <location>
        <begin position="134"/>
        <end position="151"/>
    </location>
</feature>
<reference evidence="4" key="1">
    <citation type="submission" date="2021-03" db="EMBL/GenBank/DDBJ databases">
        <title>Comparative genomics and phylogenomic investigation of the class Geoglossomycetes provide insights into ecological specialization and systematics.</title>
        <authorList>
            <person name="Melie T."/>
            <person name="Pirro S."/>
            <person name="Miller A.N."/>
            <person name="Quandt A."/>
        </authorList>
    </citation>
    <scope>NUCLEOTIDE SEQUENCE</scope>
    <source>
        <strain evidence="4">CAQ_001_2017</strain>
    </source>
</reference>
<dbReference type="Pfam" id="PF00560">
    <property type="entry name" value="LRR_1"/>
    <property type="match status" value="1"/>
</dbReference>
<dbReference type="EMBL" id="JAGHQM010001363">
    <property type="protein sequence ID" value="KAH0555776.1"/>
    <property type="molecule type" value="Genomic_DNA"/>
</dbReference>
<evidence type="ECO:0000256" key="2">
    <source>
        <dbReference type="ARBA" id="ARBA00022737"/>
    </source>
</evidence>
<protein>
    <recommendedName>
        <fullName evidence="6">Leucine-rich repeat-containing protein 40</fullName>
    </recommendedName>
</protein>
<dbReference type="InterPro" id="IPR032675">
    <property type="entry name" value="LRR_dom_sf"/>
</dbReference>
<evidence type="ECO:0000256" key="1">
    <source>
        <dbReference type="ARBA" id="ARBA00022614"/>
    </source>
</evidence>
<dbReference type="SUPFAM" id="SSF52075">
    <property type="entry name" value="Outer arm dynein light chain 1"/>
    <property type="match status" value="1"/>
</dbReference>
<evidence type="ECO:0000313" key="5">
    <source>
        <dbReference type="Proteomes" id="UP000750711"/>
    </source>
</evidence>
<dbReference type="GO" id="GO:0005737">
    <property type="term" value="C:cytoplasm"/>
    <property type="evidence" value="ECO:0007669"/>
    <property type="project" value="TreeGrafter"/>
</dbReference>
<feature type="region of interest" description="Disordered" evidence="3">
    <location>
        <begin position="1057"/>
        <end position="1076"/>
    </location>
</feature>
<dbReference type="Gene3D" id="3.80.10.10">
    <property type="entry name" value="Ribonuclease Inhibitor"/>
    <property type="match status" value="3"/>
</dbReference>
<feature type="compositionally biased region" description="Low complexity" evidence="3">
    <location>
        <begin position="62"/>
        <end position="72"/>
    </location>
</feature>
<dbReference type="SMART" id="SM00364">
    <property type="entry name" value="LRR_BAC"/>
    <property type="match status" value="5"/>
</dbReference>
<keyword evidence="5" id="KW-1185">Reference proteome</keyword>
<dbReference type="SUPFAM" id="SSF52058">
    <property type="entry name" value="L domain-like"/>
    <property type="match status" value="1"/>
</dbReference>
<feature type="region of interest" description="Disordered" evidence="3">
    <location>
        <begin position="1"/>
        <end position="415"/>
    </location>
</feature>
<feature type="compositionally biased region" description="Low complexity" evidence="3">
    <location>
        <begin position="324"/>
        <end position="337"/>
    </location>
</feature>
<dbReference type="PANTHER" id="PTHR48051:SF1">
    <property type="entry name" value="RAS SUPPRESSOR PROTEIN 1"/>
    <property type="match status" value="1"/>
</dbReference>
<dbReference type="InterPro" id="IPR001611">
    <property type="entry name" value="Leu-rich_rpt"/>
</dbReference>
<evidence type="ECO:0008006" key="6">
    <source>
        <dbReference type="Google" id="ProtNLM"/>
    </source>
</evidence>
<proteinExistence type="predicted"/>
<accession>A0A9P8IJ89</accession>
<evidence type="ECO:0000313" key="4">
    <source>
        <dbReference type="EMBL" id="KAH0555776.1"/>
    </source>
</evidence>
<feature type="compositionally biased region" description="Polar residues" evidence="3">
    <location>
        <begin position="1"/>
        <end position="13"/>
    </location>
</feature>
<dbReference type="SMART" id="SM00369">
    <property type="entry name" value="LRR_TYP"/>
    <property type="match status" value="7"/>
</dbReference>
<keyword evidence="2" id="KW-0677">Repeat</keyword>
<keyword evidence="1" id="KW-0433">Leucine-rich repeat</keyword>
<feature type="compositionally biased region" description="Polar residues" evidence="3">
    <location>
        <begin position="357"/>
        <end position="370"/>
    </location>
</feature>
<gene>
    <name evidence="4" type="ORF">GP486_006278</name>
</gene>
<dbReference type="PANTHER" id="PTHR48051">
    <property type="match status" value="1"/>
</dbReference>
<dbReference type="InterPro" id="IPR050216">
    <property type="entry name" value="LRR_domain-containing"/>
</dbReference>
<sequence length="1076" mass="116755">MDPLTTASSTPTKPSGIPRLSRLPVPRTGPSQGLRPSPSREKLESDPGLSVSRLRTARSRESVSSISPKHSSPLAADGGSNVRSNRKTSVLGRKVSLPRLPSSGVASSPKANDDAVFKKPPARPPSRQQEEHTNGTNSFQNCGESHGSANPTRRKLRPSLSERTIETLSQLPPSPSPRRRQSSFYSTASPMRPSSAMSNGSRPGSSAGNHKKVPVPDFEPPAPRKRSLGPRMSLQGPGFSTPTRKSVSSAIPGRTPPSTMRQSIGPGFVPSKLPPPSTPSRGLPRPSSAASNTRPKVLTITSGSKSLACRPQKPRAAIAGLSLTPSPSTPTISTASAEPKRATGKPPPGTLAGSQPLPKTSKTPSHSPASFSRPIEKPPPDVPQQPRKPSNSSQSLRETIAKAKAARRSEANKQSLASDIPGIAAAGPGATIDHGFDFDLPADPFGQRISGDSNKGLLRKRIDAARTDGRLNIAAMGLREIPEEVMNMYDVDPNAATNVEWYESVDLVRLIAADNEIEEISESVFPDTDPRDITEEEIDSKGNQFGGLENLDLHGNLMKNLPTGLRRLERLSTLNLSNNKLSNDTLHVICQIHSIRDLKLANNEFSGELFDKIGDLANLEALDIHGNKLVSLPESFSNLTRLKALNTAENSLASLPFRALSRLPLTELIAAKNNITGALIPTNIHSLETLQVLDVAGNALTSLSASGNLALPAIQQVNILGNRISYLPDVSSWTQLVILAAEDNNISEIPEGFTTLQRLKTADFTGNSFVRLDERVGLMDKLENFRVANNPLRERNFLTMATDDLKRVLRSRLAPEEEFETVDEFDTREEGAIESNGVGMVPTNESRVWQIKPNGVLDRSTSSLRTLEWSELERVAANHEVKSAELHHNNLPLIPPALSCFAITLTSLNLAHNELKADDYLQDQIALPQLRELNISSNTITGLDLLLDRLLAPSLEKLDVSFNRVRALPVLRKTFPRLITLLASDNAIAELNVDAMRGLRVVDLSSNDIAHLPPKLGLVQSIRQLNLRGNRFRVPRYTILEKGTEAVMTWLKDKVPVGEREEEGEAEEEEGGEWGK</sequence>
<organism evidence="4 5">
    <name type="scientific">Trichoglossum hirsutum</name>
    <dbReference type="NCBI Taxonomy" id="265104"/>
    <lineage>
        <taxon>Eukaryota</taxon>
        <taxon>Fungi</taxon>
        <taxon>Dikarya</taxon>
        <taxon>Ascomycota</taxon>
        <taxon>Pezizomycotina</taxon>
        <taxon>Geoglossomycetes</taxon>
        <taxon>Geoglossales</taxon>
        <taxon>Geoglossaceae</taxon>
        <taxon>Trichoglossum</taxon>
    </lineage>
</organism>
<dbReference type="PROSITE" id="PS51450">
    <property type="entry name" value="LRR"/>
    <property type="match status" value="2"/>
</dbReference>
<feature type="compositionally biased region" description="Polar residues" evidence="3">
    <location>
        <begin position="238"/>
        <end position="249"/>
    </location>
</feature>
<feature type="compositionally biased region" description="Acidic residues" evidence="3">
    <location>
        <begin position="1060"/>
        <end position="1076"/>
    </location>
</feature>
<comment type="caution">
    <text evidence="4">The sequence shown here is derived from an EMBL/GenBank/DDBJ whole genome shotgun (WGS) entry which is preliminary data.</text>
</comment>
<feature type="compositionally biased region" description="Polar residues" evidence="3">
    <location>
        <begin position="195"/>
        <end position="208"/>
    </location>
</feature>